<evidence type="ECO:0000313" key="2">
    <source>
        <dbReference type="EMBL" id="OMI34347.1"/>
    </source>
</evidence>
<dbReference type="STRING" id="67365.GCA_001704635_01803"/>
<protein>
    <submittedName>
        <fullName evidence="2">Uncharacterized protein</fullName>
    </submittedName>
</protein>
<dbReference type="AlphaFoldDB" id="A0A1R1S7Y2"/>
<sequence>MEQIPTYDVTLTGGPLDGKTLPVSGDPMEPPDSVVVQLPPENQLQAVYTPRVNTDPEGGPWVYQYIRTEPVLRADDASA</sequence>
<keyword evidence="3" id="KW-1185">Reference proteome</keyword>
<gene>
    <name evidence="2" type="ORF">SPAR_36226</name>
</gene>
<comment type="caution">
    <text evidence="2">The sequence shown here is derived from an EMBL/GenBank/DDBJ whole genome shotgun (WGS) entry which is preliminary data.</text>
</comment>
<dbReference type="RefSeq" id="WP_065966646.1">
    <property type="nucleotide sequence ID" value="NZ_ASQP01000469.1"/>
</dbReference>
<dbReference type="GeneID" id="96746729"/>
<dbReference type="Proteomes" id="UP000186168">
    <property type="component" value="Unassembled WGS sequence"/>
</dbReference>
<proteinExistence type="predicted"/>
<dbReference type="EMBL" id="ASQP01000469">
    <property type="protein sequence ID" value="OMI34347.1"/>
    <property type="molecule type" value="Genomic_DNA"/>
</dbReference>
<name>A0A1R1S7Y2_9ACTN</name>
<evidence type="ECO:0000256" key="1">
    <source>
        <dbReference type="SAM" id="MobiDB-lite"/>
    </source>
</evidence>
<feature type="region of interest" description="Disordered" evidence="1">
    <location>
        <begin position="1"/>
        <end position="29"/>
    </location>
</feature>
<organism evidence="2 3">
    <name type="scientific">Streptomyces sparsogenes DSM 40356</name>
    <dbReference type="NCBI Taxonomy" id="1331668"/>
    <lineage>
        <taxon>Bacteria</taxon>
        <taxon>Bacillati</taxon>
        <taxon>Actinomycetota</taxon>
        <taxon>Actinomycetes</taxon>
        <taxon>Kitasatosporales</taxon>
        <taxon>Streptomycetaceae</taxon>
        <taxon>Streptomyces</taxon>
    </lineage>
</organism>
<accession>A0A1R1S7Y2</accession>
<evidence type="ECO:0000313" key="3">
    <source>
        <dbReference type="Proteomes" id="UP000186168"/>
    </source>
</evidence>
<reference evidence="2 3" key="1">
    <citation type="submission" date="2013-05" db="EMBL/GenBank/DDBJ databases">
        <title>Genome sequence of Streptomyces sparsogenes DSM 40356.</title>
        <authorList>
            <person name="Coyne S."/>
            <person name="Seebeck F.P."/>
        </authorList>
    </citation>
    <scope>NUCLEOTIDE SEQUENCE [LARGE SCALE GENOMIC DNA]</scope>
    <source>
        <strain evidence="2 3">DSM 40356</strain>
    </source>
</reference>